<dbReference type="GO" id="GO:0030422">
    <property type="term" value="P:siRNA processing"/>
    <property type="evidence" value="ECO:0007669"/>
    <property type="project" value="InterPro"/>
</dbReference>
<dbReference type="SUPFAM" id="SSF69065">
    <property type="entry name" value="RNase III domain-like"/>
    <property type="match status" value="2"/>
</dbReference>
<feature type="domain" description="RNase III" evidence="19">
    <location>
        <begin position="1371"/>
        <end position="1531"/>
    </location>
</feature>
<dbReference type="Pfam" id="PF02170">
    <property type="entry name" value="PAZ"/>
    <property type="match status" value="1"/>
</dbReference>
<dbReference type="SMART" id="SM00487">
    <property type="entry name" value="DEXDc"/>
    <property type="match status" value="1"/>
</dbReference>
<dbReference type="Pfam" id="PF03368">
    <property type="entry name" value="Dicer_dimer"/>
    <property type="match status" value="1"/>
</dbReference>
<evidence type="ECO:0000256" key="7">
    <source>
        <dbReference type="ARBA" id="ARBA00022759"/>
    </source>
</evidence>
<evidence type="ECO:0000259" key="23">
    <source>
        <dbReference type="PROSITE" id="PS51327"/>
    </source>
</evidence>
<dbReference type="Pfam" id="PF20931">
    <property type="entry name" value="Dicer_platform"/>
    <property type="match status" value="1"/>
</dbReference>
<evidence type="ECO:0000259" key="21">
    <source>
        <dbReference type="PROSITE" id="PS51192"/>
    </source>
</evidence>
<feature type="region of interest" description="Disordered" evidence="17">
    <location>
        <begin position="1085"/>
        <end position="1111"/>
    </location>
</feature>
<gene>
    <name evidence="24" type="ORF">GHT06_021502</name>
</gene>
<evidence type="ECO:0000256" key="15">
    <source>
        <dbReference type="ARBA" id="ARBA00035116"/>
    </source>
</evidence>
<dbReference type="EMBL" id="WJBH02000009">
    <property type="protein sequence ID" value="KAI9553581.1"/>
    <property type="molecule type" value="Genomic_DNA"/>
</dbReference>
<protein>
    <submittedName>
        <fullName evidence="24">Uncharacterized protein</fullName>
    </submittedName>
</protein>
<dbReference type="GO" id="GO:0003723">
    <property type="term" value="F:RNA binding"/>
    <property type="evidence" value="ECO:0007669"/>
    <property type="project" value="UniProtKB-UniRule"/>
</dbReference>
<evidence type="ECO:0000256" key="3">
    <source>
        <dbReference type="ARBA" id="ARBA00022722"/>
    </source>
</evidence>
<evidence type="ECO:0000256" key="11">
    <source>
        <dbReference type="ARBA" id="ARBA00022842"/>
    </source>
</evidence>
<keyword evidence="3" id="KW-0540">Nuclease</keyword>
<evidence type="ECO:0000256" key="5">
    <source>
        <dbReference type="ARBA" id="ARBA00022737"/>
    </source>
</evidence>
<dbReference type="Gene3D" id="1.10.1520.10">
    <property type="entry name" value="Ribonuclease III domain"/>
    <property type="match status" value="2"/>
</dbReference>
<dbReference type="InterPro" id="IPR048512">
    <property type="entry name" value="Dicer_platform"/>
</dbReference>
<feature type="compositionally biased region" description="Polar residues" evidence="17">
    <location>
        <begin position="1092"/>
        <end position="1111"/>
    </location>
</feature>
<dbReference type="GO" id="GO:0004525">
    <property type="term" value="F:ribonuclease III activity"/>
    <property type="evidence" value="ECO:0007669"/>
    <property type="project" value="UniProtKB-EC"/>
</dbReference>
<dbReference type="FunFam" id="1.10.1520.10:FF:000005">
    <property type="entry name" value="Putative endoribonuclease dicer"/>
    <property type="match status" value="1"/>
</dbReference>
<feature type="domain" description="Dicer dsRNA-binding fold" evidence="23">
    <location>
        <begin position="561"/>
        <end position="687"/>
    </location>
</feature>
<dbReference type="PROSITE" id="PS51192">
    <property type="entry name" value="HELICASE_ATP_BIND_1"/>
    <property type="match status" value="1"/>
</dbReference>
<dbReference type="GO" id="GO:0046872">
    <property type="term" value="F:metal ion binding"/>
    <property type="evidence" value="ECO:0007669"/>
    <property type="project" value="UniProtKB-KW"/>
</dbReference>
<feature type="domain" description="DRBM" evidence="18">
    <location>
        <begin position="1587"/>
        <end position="1621"/>
    </location>
</feature>
<comment type="cofactor">
    <cofactor evidence="2">
        <name>Mg(2+)</name>
        <dbReference type="ChEBI" id="CHEBI:18420"/>
    </cofactor>
</comment>
<keyword evidence="6" id="KW-0547">Nucleotide-binding</keyword>
<dbReference type="InterPro" id="IPR005034">
    <property type="entry name" value="Dicer_dimerisation"/>
</dbReference>
<evidence type="ECO:0000256" key="4">
    <source>
        <dbReference type="ARBA" id="ARBA00022723"/>
    </source>
</evidence>
<dbReference type="InterPro" id="IPR001650">
    <property type="entry name" value="Helicase_C-like"/>
</dbReference>
<dbReference type="InterPro" id="IPR011545">
    <property type="entry name" value="DEAD/DEAH_box_helicase_dom"/>
</dbReference>
<dbReference type="FunFam" id="3.40.50.300:FF:002580">
    <property type="entry name" value="AGAP002836-PB"/>
    <property type="match status" value="1"/>
</dbReference>
<dbReference type="Pfam" id="PF00271">
    <property type="entry name" value="Helicase_C"/>
    <property type="match status" value="1"/>
</dbReference>
<evidence type="ECO:0000256" key="12">
    <source>
        <dbReference type="ARBA" id="ARBA00022884"/>
    </source>
</evidence>
<evidence type="ECO:0000256" key="17">
    <source>
        <dbReference type="SAM" id="MobiDB-lite"/>
    </source>
</evidence>
<dbReference type="Pfam" id="PF00270">
    <property type="entry name" value="DEAD"/>
    <property type="match status" value="1"/>
</dbReference>
<dbReference type="GO" id="GO:0031054">
    <property type="term" value="P:pre-miRNA processing"/>
    <property type="evidence" value="ECO:0007669"/>
    <property type="project" value="InterPro"/>
</dbReference>
<feature type="compositionally biased region" description="Acidic residues" evidence="17">
    <location>
        <begin position="689"/>
        <end position="701"/>
    </location>
</feature>
<dbReference type="InterPro" id="IPR000999">
    <property type="entry name" value="RNase_III_dom"/>
</dbReference>
<dbReference type="PANTHER" id="PTHR14950:SF37">
    <property type="entry name" value="ENDORIBONUCLEASE DICER"/>
    <property type="match status" value="1"/>
</dbReference>
<dbReference type="InterPro" id="IPR044441">
    <property type="entry name" value="DICER_DSRM"/>
</dbReference>
<reference evidence="24 25" key="1">
    <citation type="submission" date="2022-05" db="EMBL/GenBank/DDBJ databases">
        <title>A multi-omics perspective on studying reproductive biology in Daphnia sinensis.</title>
        <authorList>
            <person name="Jia J."/>
        </authorList>
    </citation>
    <scope>NUCLEOTIDE SEQUENCE [LARGE SCALE GENOMIC DNA]</scope>
    <source>
        <strain evidence="24 25">WSL</strain>
    </source>
</reference>
<dbReference type="CDD" id="cd00593">
    <property type="entry name" value="RIBOc"/>
    <property type="match status" value="2"/>
</dbReference>
<evidence type="ECO:0000259" key="20">
    <source>
        <dbReference type="PROSITE" id="PS50821"/>
    </source>
</evidence>
<evidence type="ECO:0000256" key="13">
    <source>
        <dbReference type="ARBA" id="ARBA00023158"/>
    </source>
</evidence>
<dbReference type="Proteomes" id="UP000820818">
    <property type="component" value="Linkage Group LG9"/>
</dbReference>
<dbReference type="PROSITE" id="PS50821">
    <property type="entry name" value="PAZ"/>
    <property type="match status" value="1"/>
</dbReference>
<keyword evidence="10" id="KW-0067">ATP-binding</keyword>
<dbReference type="Gene3D" id="3.40.50.300">
    <property type="entry name" value="P-loop containing nucleotide triphosphate hydrolases"/>
    <property type="match status" value="2"/>
</dbReference>
<dbReference type="InterPro" id="IPR036085">
    <property type="entry name" value="PAZ_dom_sf"/>
</dbReference>
<dbReference type="GO" id="GO:0070578">
    <property type="term" value="C:RISC-loading complex"/>
    <property type="evidence" value="ECO:0007669"/>
    <property type="project" value="TreeGrafter"/>
</dbReference>
<dbReference type="PANTHER" id="PTHR14950">
    <property type="entry name" value="DICER-RELATED"/>
    <property type="match status" value="1"/>
</dbReference>
<dbReference type="PROSITE" id="PS00517">
    <property type="entry name" value="RNASE_3_1"/>
    <property type="match status" value="1"/>
</dbReference>
<name>A0AAD5KJ77_9CRUS</name>
<dbReference type="Pfam" id="PF00636">
    <property type="entry name" value="Ribonuclease_3"/>
    <property type="match status" value="2"/>
</dbReference>
<comment type="caution">
    <text evidence="24">The sequence shown here is derived from an EMBL/GenBank/DDBJ whole genome shotgun (WGS) entry which is preliminary data.</text>
</comment>
<dbReference type="InterPro" id="IPR014001">
    <property type="entry name" value="Helicase_ATP-bd"/>
</dbReference>
<keyword evidence="13" id="KW-0943">RNA-mediated gene silencing</keyword>
<evidence type="ECO:0000256" key="6">
    <source>
        <dbReference type="ARBA" id="ARBA00022741"/>
    </source>
</evidence>
<dbReference type="SUPFAM" id="SSF52540">
    <property type="entry name" value="P-loop containing nucleoside triphosphate hydrolases"/>
    <property type="match status" value="1"/>
</dbReference>
<dbReference type="InterPro" id="IPR014720">
    <property type="entry name" value="dsRBD_dom"/>
</dbReference>
<dbReference type="SMART" id="SM00535">
    <property type="entry name" value="RIBOc"/>
    <property type="match status" value="2"/>
</dbReference>
<dbReference type="GO" id="GO:0005524">
    <property type="term" value="F:ATP binding"/>
    <property type="evidence" value="ECO:0007669"/>
    <property type="project" value="UniProtKB-KW"/>
</dbReference>
<dbReference type="PROSITE" id="PS51194">
    <property type="entry name" value="HELICASE_CTER"/>
    <property type="match status" value="1"/>
</dbReference>
<feature type="domain" description="Helicase ATP-binding" evidence="21">
    <location>
        <begin position="26"/>
        <end position="187"/>
    </location>
</feature>
<keyword evidence="5" id="KW-0677">Repeat</keyword>
<feature type="domain" description="RNase III" evidence="19">
    <location>
        <begin position="1181"/>
        <end position="1310"/>
    </location>
</feature>
<dbReference type="GO" id="GO:0006309">
    <property type="term" value="P:apoptotic DNA fragmentation"/>
    <property type="evidence" value="ECO:0007669"/>
    <property type="project" value="TreeGrafter"/>
</dbReference>
<dbReference type="Gene3D" id="3.30.160.20">
    <property type="match status" value="1"/>
</dbReference>
<keyword evidence="14" id="KW-0464">Manganese</keyword>
<dbReference type="SMART" id="SM00949">
    <property type="entry name" value="PAZ"/>
    <property type="match status" value="1"/>
</dbReference>
<keyword evidence="12 16" id="KW-0694">RNA-binding</keyword>
<dbReference type="Gene3D" id="2.170.260.10">
    <property type="entry name" value="paz domain"/>
    <property type="match status" value="1"/>
</dbReference>
<keyword evidence="8" id="KW-0378">Hydrolase</keyword>
<dbReference type="GO" id="GO:0004386">
    <property type="term" value="F:helicase activity"/>
    <property type="evidence" value="ECO:0007669"/>
    <property type="project" value="UniProtKB-KW"/>
</dbReference>
<evidence type="ECO:0000259" key="19">
    <source>
        <dbReference type="PROSITE" id="PS50142"/>
    </source>
</evidence>
<dbReference type="GO" id="GO:0005634">
    <property type="term" value="C:nucleus"/>
    <property type="evidence" value="ECO:0007669"/>
    <property type="project" value="TreeGrafter"/>
</dbReference>
<evidence type="ECO:0000256" key="16">
    <source>
        <dbReference type="PROSITE-ProRule" id="PRU00657"/>
    </source>
</evidence>
<dbReference type="SMART" id="SM00490">
    <property type="entry name" value="HELICc"/>
    <property type="match status" value="1"/>
</dbReference>
<dbReference type="PROSITE" id="PS50142">
    <property type="entry name" value="RNASE_3_2"/>
    <property type="match status" value="2"/>
</dbReference>
<evidence type="ECO:0000313" key="25">
    <source>
        <dbReference type="Proteomes" id="UP000820818"/>
    </source>
</evidence>
<dbReference type="SUPFAM" id="SSF101690">
    <property type="entry name" value="PAZ domain"/>
    <property type="match status" value="1"/>
</dbReference>
<evidence type="ECO:0000256" key="1">
    <source>
        <dbReference type="ARBA" id="ARBA00001936"/>
    </source>
</evidence>
<comment type="similarity">
    <text evidence="15 16">Belongs to the helicase family. Dicer subfamily.</text>
</comment>
<sequence>MLTEYPVMETKASTGFADADFTPRDYQALIWNSLLIKEKTHEVTKPLDLGGKRTVFLVPTIVLAIQQAAYLRRHTYLTVKEYYGSMGVDFWGKERWKTEFEENHVLVMTAQIFVDILNHAFFPVHQLNLLVFDECHAAVKDAPMKQVLCKLQSCESSHRPKILGLTAALFRMRCKPQKVPDVIQQLSESMGCIVKIPSSVETVYRSSTKPCEIVLQYDDENSNQNPDSLTLSVIIHDMVFKLTEEFKNSYEEFISKVESDGAKHSDKIDILLDALKDINYLLSALGPYGAYHCAHLYIHILQRAKSRVKVPQFLTDLNKVSALCQEIKNICTPYFAKYSPKDRLLQFAQPKVIRLLEVIRNFSPEKCPTEPQRLNAKMCAIVFVERRCMANVLYHFLKDIAKHDETLKFMKPLFTMGQASGRNPSLKETKILNMKQNEIMTNFREGRCNVIVATSVLEEGVDIPACNLIIRFDRIKTYCDYVQTKGRARSRKAFYCLLVGHSETDSCLEDLAQFHSIEQQLLAIGNFEDDRDSVIDNLFYQIIPPYAPCGEDGPRITLQSSISLVNRYCGQLSSDSDVLLAPKVTIKKVGESIADPAHLKNIKEILKKLPKDNRGSSPTKGCSINDLYQCQLILPLNSPLREEITGDVMPTKRLAKRAVALKACIMLHKLKELDDVHLFPVPRLIPEEEEEDQELPVEDDSSVPQQGHGNVTICKRRFPACFSNCRPIPGQPNFVYLIDFMLMKPCLDVNKLFFPFAVETKLAILTSQVIPAICPFPLITRAGEFQVNLCGVDSVILDESQLEKLEKFHQFIFQDVIFLWKRQLDFDIQASDLQYLIVPLQSETEKLDFVLVEKMINVPTVEWEKRPRLTDNKFSFEPNEYINAIIVPSYKPLGTLNPFYVDGVSDLTPLSAFPDRENETYASYFFKKYNLKLTNENQQLLQVSREITGKNFLVPRLASTKKEIPMHLVPELCNIHPLPGSIWKQVVWIPSVLHRLNGMLVAEELRILIFKEANVGIDFLPGSVNVSSVWSPLKLQQPKSRSESQSVLYPMPLSNSLKTSASADSLDLGANMIWHLEYDETEKDLLPPDTAADQTSPSSSIEETKTGPSSSIRLGKVSQLEEFSTLLEFPCSIEDQKRKWVDLASEDPLECQLNCKPELVNLKFDEGNPSTLSIFGPSPGIVLEALTLAKTHDGYDMERLETIGDSILKLIISIYVYGEASNSRCDEGQLSLMRMRQICNKHLFHLGQKKAIGEFTAAQRFDLMLNFRPPGFKPPVAEHEPNLHVQQFVQKKNIADSMEALIGVYLLTTGIKGALKLMNWMGLKTVPKADIMTCNSKNGFPVLPTCLPSSNLDETRNAEQEYALMQLYGGLESFEKRLRYTFKNKALLVEALTHASYLPNRITNCYQRLEFLGDAVLDYLVTRFYFDNPCQYSPAILTDLRSAVVNNETFAILAVKNRFHLYIKHLSLHLNAILDRFVRAQEENGHLFMHNYFVLEETSDPNEQLASNIDVPKVLGDIFESVAGAIFLDSGMSLDAVWQSYLPFLHDALENFNESIPVPALRKLYERHPNGLKIRKSESLPDGRVCVAIEIKGIRIFKGAGGNSKTAKSAAAKYALSVLNKQPG</sequence>
<dbReference type="GO" id="GO:0004530">
    <property type="term" value="F:deoxyribonuclease I activity"/>
    <property type="evidence" value="ECO:0007669"/>
    <property type="project" value="TreeGrafter"/>
</dbReference>
<feature type="domain" description="Helicase C-terminal" evidence="22">
    <location>
        <begin position="351"/>
        <end position="539"/>
    </location>
</feature>
<dbReference type="InterPro" id="IPR036389">
    <property type="entry name" value="RNase_III_sf"/>
</dbReference>
<dbReference type="Gene3D" id="3.30.160.380">
    <property type="entry name" value="Dicer dimerisation domain"/>
    <property type="match status" value="1"/>
</dbReference>
<dbReference type="CDD" id="cd18034">
    <property type="entry name" value="DEXHc_dicer"/>
    <property type="match status" value="1"/>
</dbReference>
<comment type="cofactor">
    <cofactor evidence="1">
        <name>Mn(2+)</name>
        <dbReference type="ChEBI" id="CHEBI:29035"/>
    </cofactor>
</comment>
<evidence type="ECO:0000259" key="18">
    <source>
        <dbReference type="PROSITE" id="PS50137"/>
    </source>
</evidence>
<feature type="domain" description="PAZ" evidence="20">
    <location>
        <begin position="859"/>
        <end position="977"/>
    </location>
</feature>
<organism evidence="24 25">
    <name type="scientific">Daphnia sinensis</name>
    <dbReference type="NCBI Taxonomy" id="1820382"/>
    <lineage>
        <taxon>Eukaryota</taxon>
        <taxon>Metazoa</taxon>
        <taxon>Ecdysozoa</taxon>
        <taxon>Arthropoda</taxon>
        <taxon>Crustacea</taxon>
        <taxon>Branchiopoda</taxon>
        <taxon>Diplostraca</taxon>
        <taxon>Cladocera</taxon>
        <taxon>Anomopoda</taxon>
        <taxon>Daphniidae</taxon>
        <taxon>Daphnia</taxon>
        <taxon>Daphnia similis group</taxon>
    </lineage>
</organism>
<evidence type="ECO:0000259" key="22">
    <source>
        <dbReference type="PROSITE" id="PS51194"/>
    </source>
</evidence>
<evidence type="ECO:0000256" key="2">
    <source>
        <dbReference type="ARBA" id="ARBA00001946"/>
    </source>
</evidence>
<dbReference type="PROSITE" id="PS51327">
    <property type="entry name" value="DICER_DSRBF"/>
    <property type="match status" value="1"/>
</dbReference>
<evidence type="ECO:0000256" key="9">
    <source>
        <dbReference type="ARBA" id="ARBA00022806"/>
    </source>
</evidence>
<dbReference type="InterPro" id="IPR027417">
    <property type="entry name" value="P-loop_NTPase"/>
</dbReference>
<dbReference type="InterPro" id="IPR003100">
    <property type="entry name" value="PAZ_dom"/>
</dbReference>
<keyword evidence="7" id="KW-0255">Endonuclease</keyword>
<keyword evidence="25" id="KW-1185">Reference proteome</keyword>
<proteinExistence type="inferred from homology"/>
<keyword evidence="11" id="KW-0460">Magnesium</keyword>
<evidence type="ECO:0000256" key="10">
    <source>
        <dbReference type="ARBA" id="ARBA00022840"/>
    </source>
</evidence>
<evidence type="ECO:0000313" key="24">
    <source>
        <dbReference type="EMBL" id="KAI9553581.1"/>
    </source>
</evidence>
<accession>A0AAD5KJ77</accession>
<feature type="region of interest" description="Disordered" evidence="17">
    <location>
        <begin position="689"/>
        <end position="708"/>
    </location>
</feature>
<dbReference type="PROSITE" id="PS50137">
    <property type="entry name" value="DS_RBD"/>
    <property type="match status" value="1"/>
</dbReference>
<keyword evidence="4" id="KW-0479">Metal-binding</keyword>
<dbReference type="GO" id="GO:0005737">
    <property type="term" value="C:cytoplasm"/>
    <property type="evidence" value="ECO:0007669"/>
    <property type="project" value="TreeGrafter"/>
</dbReference>
<keyword evidence="9" id="KW-0347">Helicase</keyword>
<dbReference type="InterPro" id="IPR038248">
    <property type="entry name" value="Dicer_dimer_sf"/>
</dbReference>
<dbReference type="Pfam" id="PF20932">
    <property type="entry name" value="Dicer_dsRBD"/>
    <property type="match status" value="1"/>
</dbReference>
<evidence type="ECO:0000256" key="14">
    <source>
        <dbReference type="ARBA" id="ARBA00023211"/>
    </source>
</evidence>
<evidence type="ECO:0000256" key="8">
    <source>
        <dbReference type="ARBA" id="ARBA00022801"/>
    </source>
</evidence>